<reference evidence="2" key="1">
    <citation type="submission" date="2014-09" db="EMBL/GenBank/DDBJ databases">
        <authorList>
            <person name="Magalhaes I.L.F."/>
            <person name="Oliveira U."/>
            <person name="Santos F.R."/>
            <person name="Vidigal T.H.D.A."/>
            <person name="Brescovit A.D."/>
            <person name="Santos A.J."/>
        </authorList>
    </citation>
    <scope>NUCLEOTIDE SEQUENCE</scope>
    <source>
        <tissue evidence="2">Shoot tissue taken approximately 20 cm above the soil surface</tissue>
    </source>
</reference>
<dbReference type="EMBL" id="GBRH01281898">
    <property type="protein sequence ID" value="JAD15997.1"/>
    <property type="molecule type" value="Transcribed_RNA"/>
</dbReference>
<feature type="transmembrane region" description="Helical" evidence="1">
    <location>
        <begin position="9"/>
        <end position="30"/>
    </location>
</feature>
<reference evidence="2" key="2">
    <citation type="journal article" date="2015" name="Data Brief">
        <title>Shoot transcriptome of the giant reed, Arundo donax.</title>
        <authorList>
            <person name="Barrero R.A."/>
            <person name="Guerrero F.D."/>
            <person name="Moolhuijzen P."/>
            <person name="Goolsby J.A."/>
            <person name="Tidwell J."/>
            <person name="Bellgard S.E."/>
            <person name="Bellgard M.I."/>
        </authorList>
    </citation>
    <scope>NUCLEOTIDE SEQUENCE</scope>
    <source>
        <tissue evidence="2">Shoot tissue taken approximately 20 cm above the soil surface</tissue>
    </source>
</reference>
<accession>A0A0A8XWA9</accession>
<evidence type="ECO:0000313" key="2">
    <source>
        <dbReference type="EMBL" id="JAD15997.1"/>
    </source>
</evidence>
<protein>
    <submittedName>
        <fullName evidence="2">Uncharacterized protein</fullName>
    </submittedName>
</protein>
<organism evidence="2">
    <name type="scientific">Arundo donax</name>
    <name type="common">Giant reed</name>
    <name type="synonym">Donax arundinaceus</name>
    <dbReference type="NCBI Taxonomy" id="35708"/>
    <lineage>
        <taxon>Eukaryota</taxon>
        <taxon>Viridiplantae</taxon>
        <taxon>Streptophyta</taxon>
        <taxon>Embryophyta</taxon>
        <taxon>Tracheophyta</taxon>
        <taxon>Spermatophyta</taxon>
        <taxon>Magnoliopsida</taxon>
        <taxon>Liliopsida</taxon>
        <taxon>Poales</taxon>
        <taxon>Poaceae</taxon>
        <taxon>PACMAD clade</taxon>
        <taxon>Arundinoideae</taxon>
        <taxon>Arundineae</taxon>
        <taxon>Arundo</taxon>
    </lineage>
</organism>
<keyword evidence="1" id="KW-0472">Membrane</keyword>
<keyword evidence="1" id="KW-1133">Transmembrane helix</keyword>
<keyword evidence="1" id="KW-0812">Transmembrane</keyword>
<evidence type="ECO:0000256" key="1">
    <source>
        <dbReference type="SAM" id="Phobius"/>
    </source>
</evidence>
<name>A0A0A8XWA9_ARUDO</name>
<dbReference type="AlphaFoldDB" id="A0A0A8XWA9"/>
<sequence length="47" mass="5197">MATKSESTLLHFTCFTTFLLQSLLIILQISSPKGAVNKDMEILGLEI</sequence>
<proteinExistence type="predicted"/>